<name>A0A935C5M0_9BACT</name>
<dbReference type="AlphaFoldDB" id="A0A935C5M0"/>
<reference evidence="1" key="1">
    <citation type="submission" date="2021-01" db="EMBL/GenBank/DDBJ databases">
        <title>Marivirga aurantiaca sp. nov., isolated from intertidal surface sediments.</title>
        <authorList>
            <person name="Zhang M."/>
        </authorList>
    </citation>
    <scope>NUCLEOTIDE SEQUENCE</scope>
    <source>
        <strain evidence="1">S37H4</strain>
    </source>
</reference>
<accession>A0A935C5M0</accession>
<keyword evidence="2" id="KW-1185">Reference proteome</keyword>
<comment type="caution">
    <text evidence="1">The sequence shown here is derived from an EMBL/GenBank/DDBJ whole genome shotgun (WGS) entry which is preliminary data.</text>
</comment>
<evidence type="ECO:0000313" key="1">
    <source>
        <dbReference type="EMBL" id="MBK6263889.1"/>
    </source>
</evidence>
<protein>
    <submittedName>
        <fullName evidence="1">Uncharacterized protein</fullName>
    </submittedName>
</protein>
<gene>
    <name evidence="1" type="ORF">JKA74_02475</name>
</gene>
<dbReference type="Proteomes" id="UP000611723">
    <property type="component" value="Unassembled WGS sequence"/>
</dbReference>
<sequence length="169" mass="19565">MKNFIVLFLIVMMAFQWLGSLFTISLVDAIVVRTTMTAKENLMADYLSERFQLSSDIRILEVDPANYVRMGYSAPFIFSDDTNGELSHYSIMNEDTKILIELKELSLVDLQENMNPHIIYCFFPIFISALNPIEIENNYLIEQMCITSYSEFYQSVYPSILLPPPNFLV</sequence>
<dbReference type="EMBL" id="JAEQBW010000001">
    <property type="protein sequence ID" value="MBK6263889.1"/>
    <property type="molecule type" value="Genomic_DNA"/>
</dbReference>
<organism evidence="1 2">
    <name type="scientific">Marivirga aurantiaca</name>
    <dbReference type="NCBI Taxonomy" id="2802615"/>
    <lineage>
        <taxon>Bacteria</taxon>
        <taxon>Pseudomonadati</taxon>
        <taxon>Bacteroidota</taxon>
        <taxon>Cytophagia</taxon>
        <taxon>Cytophagales</taxon>
        <taxon>Marivirgaceae</taxon>
        <taxon>Marivirga</taxon>
    </lineage>
</organism>
<proteinExistence type="predicted"/>
<dbReference type="RefSeq" id="WP_201429575.1">
    <property type="nucleotide sequence ID" value="NZ_JAEQBW010000001.1"/>
</dbReference>
<evidence type="ECO:0000313" key="2">
    <source>
        <dbReference type="Proteomes" id="UP000611723"/>
    </source>
</evidence>